<dbReference type="NCBIfam" id="TIGR02937">
    <property type="entry name" value="sigma70-ECF"/>
    <property type="match status" value="1"/>
</dbReference>
<dbReference type="EMBL" id="LGCL01000041">
    <property type="protein sequence ID" value="KPL71485.1"/>
    <property type="molecule type" value="Genomic_DNA"/>
</dbReference>
<sequence length="157" mass="17761">MFCAQWERVYRLALHLTGCPDDAEDLSLETFCRLWSQPPEKIDNPVGWLLRVAANLGYNALRSARRRNQYEQQAGIQYWENTQSENPDQAAIAAANRLRVRQALAKLPAQQARLLALRYSGASYQEIAHALNLSPASVGKLLNRAEKQFCQVYGQGE</sequence>
<keyword evidence="3" id="KW-0731">Sigma factor</keyword>
<evidence type="ECO:0000256" key="4">
    <source>
        <dbReference type="ARBA" id="ARBA00023125"/>
    </source>
</evidence>
<comment type="caution">
    <text evidence="8">The sequence shown here is derived from an EMBL/GenBank/DDBJ whole genome shotgun (WGS) entry which is preliminary data.</text>
</comment>
<dbReference type="Proteomes" id="UP000050417">
    <property type="component" value="Unassembled WGS sequence"/>
</dbReference>
<evidence type="ECO:0000259" key="6">
    <source>
        <dbReference type="Pfam" id="PF04542"/>
    </source>
</evidence>
<organism evidence="8 9">
    <name type="scientific">Ornatilinea apprima</name>
    <dbReference type="NCBI Taxonomy" id="1134406"/>
    <lineage>
        <taxon>Bacteria</taxon>
        <taxon>Bacillati</taxon>
        <taxon>Chloroflexota</taxon>
        <taxon>Anaerolineae</taxon>
        <taxon>Anaerolineales</taxon>
        <taxon>Anaerolineaceae</taxon>
        <taxon>Ornatilinea</taxon>
    </lineage>
</organism>
<dbReference type="PANTHER" id="PTHR43133">
    <property type="entry name" value="RNA POLYMERASE ECF-TYPE SIGMA FACTO"/>
    <property type="match status" value="1"/>
</dbReference>
<dbReference type="GO" id="GO:0016987">
    <property type="term" value="F:sigma factor activity"/>
    <property type="evidence" value="ECO:0007669"/>
    <property type="project" value="UniProtKB-KW"/>
</dbReference>
<evidence type="ECO:0000256" key="1">
    <source>
        <dbReference type="ARBA" id="ARBA00010641"/>
    </source>
</evidence>
<accession>A0A0P6X8H9</accession>
<keyword evidence="2" id="KW-0805">Transcription regulation</keyword>
<evidence type="ECO:0000259" key="7">
    <source>
        <dbReference type="Pfam" id="PF08281"/>
    </source>
</evidence>
<dbReference type="Gene3D" id="1.10.10.10">
    <property type="entry name" value="Winged helix-like DNA-binding domain superfamily/Winged helix DNA-binding domain"/>
    <property type="match status" value="1"/>
</dbReference>
<dbReference type="InterPro" id="IPR014284">
    <property type="entry name" value="RNA_pol_sigma-70_dom"/>
</dbReference>
<evidence type="ECO:0000256" key="3">
    <source>
        <dbReference type="ARBA" id="ARBA00023082"/>
    </source>
</evidence>
<gene>
    <name evidence="8" type="ORF">ADN00_16865</name>
</gene>
<keyword evidence="4" id="KW-0238">DNA-binding</keyword>
<dbReference type="InterPro" id="IPR039425">
    <property type="entry name" value="RNA_pol_sigma-70-like"/>
</dbReference>
<feature type="domain" description="RNA polymerase sigma-70 region 2" evidence="6">
    <location>
        <begin position="8"/>
        <end position="67"/>
    </location>
</feature>
<dbReference type="AlphaFoldDB" id="A0A0P6X8H9"/>
<dbReference type="InterPro" id="IPR013325">
    <property type="entry name" value="RNA_pol_sigma_r2"/>
</dbReference>
<dbReference type="Gene3D" id="1.10.1740.10">
    <property type="match status" value="1"/>
</dbReference>
<dbReference type="GO" id="GO:0006352">
    <property type="term" value="P:DNA-templated transcription initiation"/>
    <property type="evidence" value="ECO:0007669"/>
    <property type="project" value="InterPro"/>
</dbReference>
<keyword evidence="9" id="KW-1185">Reference proteome</keyword>
<protein>
    <recommendedName>
        <fullName evidence="10">HTH luxR-type domain-containing protein</fullName>
    </recommendedName>
</protein>
<reference evidence="8 9" key="1">
    <citation type="submission" date="2015-07" db="EMBL/GenBank/DDBJ databases">
        <title>Genome sequence of Ornatilinea apprima DSM 23815.</title>
        <authorList>
            <person name="Hemp J."/>
            <person name="Ward L.M."/>
            <person name="Pace L.A."/>
            <person name="Fischer W.W."/>
        </authorList>
    </citation>
    <scope>NUCLEOTIDE SEQUENCE [LARGE SCALE GENOMIC DNA]</scope>
    <source>
        <strain evidence="8 9">P3M-1</strain>
    </source>
</reference>
<dbReference type="Pfam" id="PF08281">
    <property type="entry name" value="Sigma70_r4_2"/>
    <property type="match status" value="1"/>
</dbReference>
<evidence type="ECO:0008006" key="10">
    <source>
        <dbReference type="Google" id="ProtNLM"/>
    </source>
</evidence>
<evidence type="ECO:0000313" key="9">
    <source>
        <dbReference type="Proteomes" id="UP000050417"/>
    </source>
</evidence>
<evidence type="ECO:0000313" key="8">
    <source>
        <dbReference type="EMBL" id="KPL71485.1"/>
    </source>
</evidence>
<keyword evidence="5" id="KW-0804">Transcription</keyword>
<evidence type="ECO:0000256" key="2">
    <source>
        <dbReference type="ARBA" id="ARBA00023015"/>
    </source>
</evidence>
<dbReference type="GO" id="GO:0003677">
    <property type="term" value="F:DNA binding"/>
    <property type="evidence" value="ECO:0007669"/>
    <property type="project" value="UniProtKB-KW"/>
</dbReference>
<feature type="domain" description="RNA polymerase sigma factor 70 region 4 type 2" evidence="7">
    <location>
        <begin position="98"/>
        <end position="148"/>
    </location>
</feature>
<dbReference type="Pfam" id="PF04542">
    <property type="entry name" value="Sigma70_r2"/>
    <property type="match status" value="1"/>
</dbReference>
<dbReference type="SUPFAM" id="SSF88946">
    <property type="entry name" value="Sigma2 domain of RNA polymerase sigma factors"/>
    <property type="match status" value="1"/>
</dbReference>
<name>A0A0P6X8H9_9CHLR</name>
<dbReference type="STRING" id="1134406.ADN00_16865"/>
<dbReference type="InterPro" id="IPR007627">
    <property type="entry name" value="RNA_pol_sigma70_r2"/>
</dbReference>
<evidence type="ECO:0000256" key="5">
    <source>
        <dbReference type="ARBA" id="ARBA00023163"/>
    </source>
</evidence>
<comment type="similarity">
    <text evidence="1">Belongs to the sigma-70 factor family. ECF subfamily.</text>
</comment>
<dbReference type="InterPro" id="IPR013324">
    <property type="entry name" value="RNA_pol_sigma_r3/r4-like"/>
</dbReference>
<proteinExistence type="inferred from homology"/>
<dbReference type="PANTHER" id="PTHR43133:SF8">
    <property type="entry name" value="RNA POLYMERASE SIGMA FACTOR HI_1459-RELATED"/>
    <property type="match status" value="1"/>
</dbReference>
<dbReference type="InterPro" id="IPR013249">
    <property type="entry name" value="RNA_pol_sigma70_r4_t2"/>
</dbReference>
<dbReference type="SUPFAM" id="SSF88659">
    <property type="entry name" value="Sigma3 and sigma4 domains of RNA polymerase sigma factors"/>
    <property type="match status" value="1"/>
</dbReference>
<dbReference type="CDD" id="cd06171">
    <property type="entry name" value="Sigma70_r4"/>
    <property type="match status" value="1"/>
</dbReference>
<dbReference type="InterPro" id="IPR036388">
    <property type="entry name" value="WH-like_DNA-bd_sf"/>
</dbReference>